<sequence length="36" mass="4179">MKLVDLTQPWSVLTPPWPTYTAPSVKFIKRLAEHKV</sequence>
<name>X1DPH0_9ZZZZ</name>
<evidence type="ECO:0000313" key="1">
    <source>
        <dbReference type="EMBL" id="GAG98326.1"/>
    </source>
</evidence>
<gene>
    <name evidence="1" type="ORF">S01H4_51303</name>
</gene>
<organism evidence="1">
    <name type="scientific">marine sediment metagenome</name>
    <dbReference type="NCBI Taxonomy" id="412755"/>
    <lineage>
        <taxon>unclassified sequences</taxon>
        <taxon>metagenomes</taxon>
        <taxon>ecological metagenomes</taxon>
    </lineage>
</organism>
<reference evidence="1" key="1">
    <citation type="journal article" date="2014" name="Front. Microbiol.">
        <title>High frequency of phylogenetically diverse reductive dehalogenase-homologous genes in deep subseafloor sedimentary metagenomes.</title>
        <authorList>
            <person name="Kawai M."/>
            <person name="Futagami T."/>
            <person name="Toyoda A."/>
            <person name="Takaki Y."/>
            <person name="Nishi S."/>
            <person name="Hori S."/>
            <person name="Arai W."/>
            <person name="Tsubouchi T."/>
            <person name="Morono Y."/>
            <person name="Uchiyama I."/>
            <person name="Ito T."/>
            <person name="Fujiyama A."/>
            <person name="Inagaki F."/>
            <person name="Takami H."/>
        </authorList>
    </citation>
    <scope>NUCLEOTIDE SEQUENCE</scope>
    <source>
        <strain evidence="1">Expedition CK06-06</strain>
    </source>
</reference>
<accession>X1DPH0</accession>
<dbReference type="EMBL" id="BART01029198">
    <property type="protein sequence ID" value="GAG98326.1"/>
    <property type="molecule type" value="Genomic_DNA"/>
</dbReference>
<protein>
    <submittedName>
        <fullName evidence="1">Uncharacterized protein</fullName>
    </submittedName>
</protein>
<comment type="caution">
    <text evidence="1">The sequence shown here is derived from an EMBL/GenBank/DDBJ whole genome shotgun (WGS) entry which is preliminary data.</text>
</comment>
<dbReference type="AlphaFoldDB" id="X1DPH0"/>
<proteinExistence type="predicted"/>
<feature type="non-terminal residue" evidence="1">
    <location>
        <position position="36"/>
    </location>
</feature>